<dbReference type="PRINTS" id="PR00032">
    <property type="entry name" value="HTHARAC"/>
</dbReference>
<organism evidence="5 6">
    <name type="scientific">Rapidithrix thailandica</name>
    <dbReference type="NCBI Taxonomy" id="413964"/>
    <lineage>
        <taxon>Bacteria</taxon>
        <taxon>Pseudomonadati</taxon>
        <taxon>Bacteroidota</taxon>
        <taxon>Cytophagia</taxon>
        <taxon>Cytophagales</taxon>
        <taxon>Flammeovirgaceae</taxon>
        <taxon>Rapidithrix</taxon>
    </lineage>
</organism>
<gene>
    <name evidence="5" type="ORF">AAG747_23270</name>
</gene>
<dbReference type="PANTHER" id="PTHR43280">
    <property type="entry name" value="ARAC-FAMILY TRANSCRIPTIONAL REGULATOR"/>
    <property type="match status" value="1"/>
</dbReference>
<dbReference type="SMART" id="SM00342">
    <property type="entry name" value="HTH_ARAC"/>
    <property type="match status" value="1"/>
</dbReference>
<proteinExistence type="predicted"/>
<keyword evidence="3" id="KW-0804">Transcription</keyword>
<dbReference type="InterPro" id="IPR018060">
    <property type="entry name" value="HTH_AraC"/>
</dbReference>
<evidence type="ECO:0000256" key="2">
    <source>
        <dbReference type="ARBA" id="ARBA00023125"/>
    </source>
</evidence>
<reference evidence="5 6" key="1">
    <citation type="submission" date="2024-04" db="EMBL/GenBank/DDBJ databases">
        <title>Novel genus in family Flammeovirgaceae.</title>
        <authorList>
            <person name="Nguyen T.H."/>
            <person name="Vuong T.Q."/>
            <person name="Le H."/>
            <person name="Kim S.-G."/>
        </authorList>
    </citation>
    <scope>NUCLEOTIDE SEQUENCE [LARGE SCALE GENOMIC DNA]</scope>
    <source>
        <strain evidence="5 6">JCM 23209</strain>
    </source>
</reference>
<dbReference type="AlphaFoldDB" id="A0AAW9SCX0"/>
<dbReference type="GO" id="GO:0003700">
    <property type="term" value="F:DNA-binding transcription factor activity"/>
    <property type="evidence" value="ECO:0007669"/>
    <property type="project" value="InterPro"/>
</dbReference>
<dbReference type="InterPro" id="IPR020449">
    <property type="entry name" value="Tscrpt_reg_AraC-type_HTH"/>
</dbReference>
<dbReference type="Proteomes" id="UP001403385">
    <property type="component" value="Unassembled WGS sequence"/>
</dbReference>
<dbReference type="PANTHER" id="PTHR43280:SF32">
    <property type="entry name" value="TRANSCRIPTIONAL REGULATORY PROTEIN"/>
    <property type="match status" value="1"/>
</dbReference>
<keyword evidence="1" id="KW-0805">Transcription regulation</keyword>
<dbReference type="Gene3D" id="1.10.10.60">
    <property type="entry name" value="Homeodomain-like"/>
    <property type="match status" value="1"/>
</dbReference>
<evidence type="ECO:0000313" key="5">
    <source>
        <dbReference type="EMBL" id="MEN7550861.1"/>
    </source>
</evidence>
<evidence type="ECO:0000256" key="3">
    <source>
        <dbReference type="ARBA" id="ARBA00023163"/>
    </source>
</evidence>
<dbReference type="GO" id="GO:0043565">
    <property type="term" value="F:sequence-specific DNA binding"/>
    <property type="evidence" value="ECO:0007669"/>
    <property type="project" value="InterPro"/>
</dbReference>
<keyword evidence="2" id="KW-0238">DNA-binding</keyword>
<dbReference type="RefSeq" id="WP_346823641.1">
    <property type="nucleotide sequence ID" value="NZ_JBDKWZ010000017.1"/>
</dbReference>
<evidence type="ECO:0000259" key="4">
    <source>
        <dbReference type="PROSITE" id="PS01124"/>
    </source>
</evidence>
<keyword evidence="6" id="KW-1185">Reference proteome</keyword>
<name>A0AAW9SCX0_9BACT</name>
<dbReference type="SUPFAM" id="SSF51215">
    <property type="entry name" value="Regulatory protein AraC"/>
    <property type="match status" value="1"/>
</dbReference>
<comment type="caution">
    <text evidence="5">The sequence shown here is derived from an EMBL/GenBank/DDBJ whole genome shotgun (WGS) entry which is preliminary data.</text>
</comment>
<accession>A0AAW9SCX0</accession>
<dbReference type="Gene3D" id="2.60.120.10">
    <property type="entry name" value="Jelly Rolls"/>
    <property type="match status" value="1"/>
</dbReference>
<dbReference type="PROSITE" id="PS01124">
    <property type="entry name" value="HTH_ARAC_FAMILY_2"/>
    <property type="match status" value="1"/>
</dbReference>
<sequence length="309" mass="35762">MNKIKNKPIPIYKTHKHYIQEQNAPQASVETSATALQHFEIHPRQACNSKVNIHRIDFYMIFIVTRGEGIHTFGLKEHYIKENMLGFIGPNMFSSWESVGDEQEGYFCTFSEDFFNIGRENKHFLNELPFFQLDGDAVLHLTDEQMRYYLSLFELMHWEYSNKNAYSDDVLRSQLQLLLHKAYAQYRVEECRCDKPNLPSIRLLKAFTALYQKDLKVIHEGRTVALKKMSEYARELGVSQNHLNDTVKAVTGKSAGQLIKSQLIKQATVCLKASTKSVSEIAYLLGYDDPSYFARYYKSQTGQSPSDLR</sequence>
<dbReference type="InterPro" id="IPR009057">
    <property type="entry name" value="Homeodomain-like_sf"/>
</dbReference>
<evidence type="ECO:0000256" key="1">
    <source>
        <dbReference type="ARBA" id="ARBA00023015"/>
    </source>
</evidence>
<dbReference type="InterPro" id="IPR037923">
    <property type="entry name" value="HTH-like"/>
</dbReference>
<evidence type="ECO:0000313" key="6">
    <source>
        <dbReference type="Proteomes" id="UP001403385"/>
    </source>
</evidence>
<dbReference type="EMBL" id="JBDKWZ010000017">
    <property type="protein sequence ID" value="MEN7550861.1"/>
    <property type="molecule type" value="Genomic_DNA"/>
</dbReference>
<protein>
    <submittedName>
        <fullName evidence="5">AraC family transcriptional regulator</fullName>
    </submittedName>
</protein>
<dbReference type="InterPro" id="IPR014710">
    <property type="entry name" value="RmlC-like_jellyroll"/>
</dbReference>
<dbReference type="Pfam" id="PF12833">
    <property type="entry name" value="HTH_18"/>
    <property type="match status" value="1"/>
</dbReference>
<dbReference type="SUPFAM" id="SSF46689">
    <property type="entry name" value="Homeodomain-like"/>
    <property type="match status" value="1"/>
</dbReference>
<feature type="domain" description="HTH araC/xylS-type" evidence="4">
    <location>
        <begin position="212"/>
        <end position="309"/>
    </location>
</feature>